<evidence type="ECO:0000313" key="2">
    <source>
        <dbReference type="EMBL" id="MCK8479232.1"/>
    </source>
</evidence>
<evidence type="ECO:0000313" key="3">
    <source>
        <dbReference type="Proteomes" id="UP001203687"/>
    </source>
</evidence>
<organism evidence="2 3">
    <name type="scientific">Psychroserpens algicola</name>
    <dbReference type="NCBI Taxonomy" id="1719034"/>
    <lineage>
        <taxon>Bacteria</taxon>
        <taxon>Pseudomonadati</taxon>
        <taxon>Bacteroidota</taxon>
        <taxon>Flavobacteriia</taxon>
        <taxon>Flavobacteriales</taxon>
        <taxon>Flavobacteriaceae</taxon>
        <taxon>Psychroserpens</taxon>
    </lineage>
</organism>
<dbReference type="RefSeq" id="WP_248411622.1">
    <property type="nucleotide sequence ID" value="NZ_JALPQF010000001.1"/>
</dbReference>
<dbReference type="Proteomes" id="UP001203687">
    <property type="component" value="Unassembled WGS sequence"/>
</dbReference>
<dbReference type="EMBL" id="JALPQF010000001">
    <property type="protein sequence ID" value="MCK8479232.1"/>
    <property type="molecule type" value="Genomic_DNA"/>
</dbReference>
<comment type="caution">
    <text evidence="2">The sequence shown here is derived from an EMBL/GenBank/DDBJ whole genome shotgun (WGS) entry which is preliminary data.</text>
</comment>
<dbReference type="InterPro" id="IPR025393">
    <property type="entry name" value="DUF4301"/>
</dbReference>
<gene>
    <name evidence="2" type="ORF">MUY34_01295</name>
</gene>
<name>A0ABT0H4Z4_9FLAO</name>
<accession>A0ABT0H4Z4</accession>
<sequence>MNFSKEDIKHIERKGLTVKQVEQQIKLFENGIPYANLVSEATIDQGILRLFKAQIEDFISSFEAKKDSVCILKFVPASGAATRMFKFLFQFLDEYDLNKESINSYINRHKSKDLSLFFIGLDKFPFYHIVQERLQQAYPDFDALSINEQRLKFIQMMLDADKLDYGNFPKGLLPFHTYKNQEISTAFGEHLYESALYSSNEDATKLHFTISEKHNHKFDEEFKRIEKKVEEKTGSKFDISFSYQKESTDTIAVTPKNKPFRNDDGTLLFRPSGHGALIENLNDLDADIIFIKNIDNVVTYKYKADVAKYKKVLAGILIKVQEQAFIYLNRLDKGNLSENELIEIAEFLVNRMNVRISSEFEKYSLKYQIEYLAEKLNRPIRICGMVKNEGEPGGGPFWIKDESGNTSLQIVESAQINKKSKQQKDILKGATHFNPVDLVCGIKNYKGEKFDLKKFIDAKAAFITMKTKTGKDLKALELPGLWNGSMANWNTIFVEVPLITFNPVKTVNDLLKAPHQIKY</sequence>
<dbReference type="InterPro" id="IPR029044">
    <property type="entry name" value="Nucleotide-diphossugar_trans"/>
</dbReference>
<keyword evidence="3" id="KW-1185">Reference proteome</keyword>
<dbReference type="Pfam" id="PF14134">
    <property type="entry name" value="DUF4301"/>
    <property type="match status" value="1"/>
</dbReference>
<dbReference type="SUPFAM" id="SSF53448">
    <property type="entry name" value="Nucleotide-diphospho-sugar transferases"/>
    <property type="match status" value="1"/>
</dbReference>
<proteinExistence type="predicted"/>
<reference evidence="2" key="1">
    <citation type="submission" date="2022-04" db="EMBL/GenBank/DDBJ databases">
        <authorList>
            <person name="Ren T."/>
        </authorList>
    </citation>
    <scope>NUCLEOTIDE SEQUENCE</scope>
    <source>
        <strain evidence="2">F63249</strain>
    </source>
</reference>
<feature type="domain" description="DUF4301" evidence="1">
    <location>
        <begin position="5"/>
        <end position="516"/>
    </location>
</feature>
<protein>
    <submittedName>
        <fullName evidence="2">DUF4301 family protein</fullName>
    </submittedName>
</protein>
<evidence type="ECO:0000259" key="1">
    <source>
        <dbReference type="Pfam" id="PF14134"/>
    </source>
</evidence>